<evidence type="ECO:0000313" key="7">
    <source>
        <dbReference type="Proteomes" id="UP000609346"/>
    </source>
</evidence>
<evidence type="ECO:0000313" key="6">
    <source>
        <dbReference type="EMBL" id="MBD3918338.1"/>
    </source>
</evidence>
<dbReference type="PANTHER" id="PTHR30535:SF34">
    <property type="entry name" value="MOLYBDATE-BINDING PROTEIN MOLA"/>
    <property type="match status" value="1"/>
</dbReference>
<dbReference type="PANTHER" id="PTHR30535">
    <property type="entry name" value="VITAMIN B12-BINDING PROTEIN"/>
    <property type="match status" value="1"/>
</dbReference>
<feature type="domain" description="Fe/B12 periplasmic-binding" evidence="5">
    <location>
        <begin position="91"/>
        <end position="337"/>
    </location>
</feature>
<dbReference type="CDD" id="cd01143">
    <property type="entry name" value="YvrC"/>
    <property type="match status" value="1"/>
</dbReference>
<dbReference type="RefSeq" id="WP_191202538.1">
    <property type="nucleotide sequence ID" value="NZ_JACXZA010000001.1"/>
</dbReference>
<feature type="region of interest" description="Disordered" evidence="3">
    <location>
        <begin position="32"/>
        <end position="74"/>
    </location>
</feature>
<evidence type="ECO:0000256" key="4">
    <source>
        <dbReference type="SAM" id="SignalP"/>
    </source>
</evidence>
<protein>
    <submittedName>
        <fullName evidence="6">ABC transporter substrate-binding protein</fullName>
    </submittedName>
</protein>
<comment type="caution">
    <text evidence="6">The sequence shown here is derived from an EMBL/GenBank/DDBJ whole genome shotgun (WGS) entry which is preliminary data.</text>
</comment>
<name>A0ABR8MQS5_9BACL</name>
<reference evidence="6 7" key="1">
    <citation type="submission" date="2020-09" db="EMBL/GenBank/DDBJ databases">
        <title>Paenibacillus sp. strain PR3 16S rRNA gene Genome sequencing and assembly.</title>
        <authorList>
            <person name="Kim J."/>
        </authorList>
    </citation>
    <scope>NUCLEOTIDE SEQUENCE [LARGE SCALE GENOMIC DNA]</scope>
    <source>
        <strain evidence="6 7">PR3</strain>
    </source>
</reference>
<evidence type="ECO:0000256" key="3">
    <source>
        <dbReference type="SAM" id="MobiDB-lite"/>
    </source>
</evidence>
<gene>
    <name evidence="6" type="ORF">H8B09_06190</name>
</gene>
<feature type="chain" id="PRO_5045556853" evidence="4">
    <location>
        <begin position="28"/>
        <end position="339"/>
    </location>
</feature>
<dbReference type="InterPro" id="IPR050902">
    <property type="entry name" value="ABC_Transporter_SBP"/>
</dbReference>
<dbReference type="Proteomes" id="UP000609346">
    <property type="component" value="Unassembled WGS sequence"/>
</dbReference>
<evidence type="ECO:0000256" key="2">
    <source>
        <dbReference type="ARBA" id="ARBA00022729"/>
    </source>
</evidence>
<feature type="signal peptide" evidence="4">
    <location>
        <begin position="1"/>
        <end position="27"/>
    </location>
</feature>
<dbReference type="InterPro" id="IPR002491">
    <property type="entry name" value="ABC_transptr_periplasmic_BD"/>
</dbReference>
<dbReference type="SUPFAM" id="SSF53807">
    <property type="entry name" value="Helical backbone' metal receptor"/>
    <property type="match status" value="1"/>
</dbReference>
<dbReference type="Gene3D" id="3.40.50.1980">
    <property type="entry name" value="Nitrogenase molybdenum iron protein domain"/>
    <property type="match status" value="2"/>
</dbReference>
<evidence type="ECO:0000259" key="5">
    <source>
        <dbReference type="PROSITE" id="PS50983"/>
    </source>
</evidence>
<comment type="similarity">
    <text evidence="1">Belongs to the bacterial solute-binding protein 8 family.</text>
</comment>
<organism evidence="6 7">
    <name type="scientific">Paenibacillus terricola</name>
    <dbReference type="NCBI Taxonomy" id="2763503"/>
    <lineage>
        <taxon>Bacteria</taxon>
        <taxon>Bacillati</taxon>
        <taxon>Bacillota</taxon>
        <taxon>Bacilli</taxon>
        <taxon>Bacillales</taxon>
        <taxon>Paenibacillaceae</taxon>
        <taxon>Paenibacillus</taxon>
    </lineage>
</organism>
<dbReference type="InterPro" id="IPR054828">
    <property type="entry name" value="Vit_B12_bind_prot"/>
</dbReference>
<sequence length="339" mass="36674">MNKQQAQLRLWRKLGLLSIVMVLMLLAACGSKDNSTNNDNSSNKQQQEQTAEQTNDRKTEPAAEQPGATVYPLTIKDDSGTEITLEKAPARIVTLAPSETEIAFAIGAGDSVVGVDEYSNYPEQAAAIEKVGDMTTNIEKVTALQPDLILASVSANKQAIEQLRALKLNVYATEPKTYDAVIAKIKNIGILTDKQQASVEVADHMSQVKADVESKLAGADKPTVLIEISQGWTVGKGEFMDELLTLAGGTNVAQSNGWHEFDAEQIVKSNPQVIVYPSLAESPNPILEAINSRPGWKVIDAVKNNRLVEVPEDPLSRVGPRLADGLQVLAKAIHPELFQ</sequence>
<dbReference type="NCBIfam" id="NF038402">
    <property type="entry name" value="TroA_like"/>
    <property type="match status" value="1"/>
</dbReference>
<evidence type="ECO:0000256" key="1">
    <source>
        <dbReference type="ARBA" id="ARBA00008814"/>
    </source>
</evidence>
<dbReference type="EMBL" id="JACXZA010000001">
    <property type="protein sequence ID" value="MBD3918338.1"/>
    <property type="molecule type" value="Genomic_DNA"/>
</dbReference>
<dbReference type="Pfam" id="PF01497">
    <property type="entry name" value="Peripla_BP_2"/>
    <property type="match status" value="1"/>
</dbReference>
<dbReference type="PROSITE" id="PS51257">
    <property type="entry name" value="PROKAR_LIPOPROTEIN"/>
    <property type="match status" value="1"/>
</dbReference>
<keyword evidence="7" id="KW-1185">Reference proteome</keyword>
<dbReference type="PROSITE" id="PS50983">
    <property type="entry name" value="FE_B12_PBP"/>
    <property type="match status" value="1"/>
</dbReference>
<proteinExistence type="inferred from homology"/>
<keyword evidence="2 4" id="KW-0732">Signal</keyword>
<accession>A0ABR8MQS5</accession>
<feature type="compositionally biased region" description="Low complexity" evidence="3">
    <location>
        <begin position="32"/>
        <end position="49"/>
    </location>
</feature>